<comment type="caution">
    <text evidence="1">The sequence shown here is derived from an EMBL/GenBank/DDBJ whole genome shotgun (WGS) entry which is preliminary data.</text>
</comment>
<dbReference type="AlphaFoldDB" id="A0AAV9AV87"/>
<dbReference type="Proteomes" id="UP001179952">
    <property type="component" value="Unassembled WGS sequence"/>
</dbReference>
<reference evidence="1" key="1">
    <citation type="journal article" date="2023" name="Nat. Commun.">
        <title>Diploid and tetraploid genomes of Acorus and the evolution of monocots.</title>
        <authorList>
            <person name="Ma L."/>
            <person name="Liu K.W."/>
            <person name="Li Z."/>
            <person name="Hsiao Y.Y."/>
            <person name="Qi Y."/>
            <person name="Fu T."/>
            <person name="Tang G.D."/>
            <person name="Zhang D."/>
            <person name="Sun W.H."/>
            <person name="Liu D.K."/>
            <person name="Li Y."/>
            <person name="Chen G.Z."/>
            <person name="Liu X.D."/>
            <person name="Liao X.Y."/>
            <person name="Jiang Y.T."/>
            <person name="Yu X."/>
            <person name="Hao Y."/>
            <person name="Huang J."/>
            <person name="Zhao X.W."/>
            <person name="Ke S."/>
            <person name="Chen Y.Y."/>
            <person name="Wu W.L."/>
            <person name="Hsu J.L."/>
            <person name="Lin Y.F."/>
            <person name="Huang M.D."/>
            <person name="Li C.Y."/>
            <person name="Huang L."/>
            <person name="Wang Z.W."/>
            <person name="Zhao X."/>
            <person name="Zhong W.Y."/>
            <person name="Peng D.H."/>
            <person name="Ahmad S."/>
            <person name="Lan S."/>
            <person name="Zhang J.S."/>
            <person name="Tsai W.C."/>
            <person name="Van de Peer Y."/>
            <person name="Liu Z.J."/>
        </authorList>
    </citation>
    <scope>NUCLEOTIDE SEQUENCE</scope>
    <source>
        <strain evidence="1">SCP</strain>
    </source>
</reference>
<proteinExistence type="predicted"/>
<reference evidence="1" key="2">
    <citation type="submission" date="2023-06" db="EMBL/GenBank/DDBJ databases">
        <authorList>
            <person name="Ma L."/>
            <person name="Liu K.-W."/>
            <person name="Li Z."/>
            <person name="Hsiao Y.-Y."/>
            <person name="Qi Y."/>
            <person name="Fu T."/>
            <person name="Tang G."/>
            <person name="Zhang D."/>
            <person name="Sun W.-H."/>
            <person name="Liu D.-K."/>
            <person name="Li Y."/>
            <person name="Chen G.-Z."/>
            <person name="Liu X.-D."/>
            <person name="Liao X.-Y."/>
            <person name="Jiang Y.-T."/>
            <person name="Yu X."/>
            <person name="Hao Y."/>
            <person name="Huang J."/>
            <person name="Zhao X.-W."/>
            <person name="Ke S."/>
            <person name="Chen Y.-Y."/>
            <person name="Wu W.-L."/>
            <person name="Hsu J.-L."/>
            <person name="Lin Y.-F."/>
            <person name="Huang M.-D."/>
            <person name="Li C.-Y."/>
            <person name="Huang L."/>
            <person name="Wang Z.-W."/>
            <person name="Zhao X."/>
            <person name="Zhong W.-Y."/>
            <person name="Peng D.-H."/>
            <person name="Ahmad S."/>
            <person name="Lan S."/>
            <person name="Zhang J.-S."/>
            <person name="Tsai W.-C."/>
            <person name="Van De Peer Y."/>
            <person name="Liu Z.-J."/>
        </authorList>
    </citation>
    <scope>NUCLEOTIDE SEQUENCE</scope>
    <source>
        <strain evidence="1">SCP</strain>
        <tissue evidence="1">Leaves</tissue>
    </source>
</reference>
<gene>
    <name evidence="1" type="ORF">QJS04_geneDACA013969</name>
</gene>
<keyword evidence="2" id="KW-1185">Reference proteome</keyword>
<evidence type="ECO:0000313" key="1">
    <source>
        <dbReference type="EMBL" id="KAK1268179.1"/>
    </source>
</evidence>
<name>A0AAV9AV87_ACOGR</name>
<evidence type="ECO:0000313" key="2">
    <source>
        <dbReference type="Proteomes" id="UP001179952"/>
    </source>
</evidence>
<organism evidence="1 2">
    <name type="scientific">Acorus gramineus</name>
    <name type="common">Dwarf sweet flag</name>
    <dbReference type="NCBI Taxonomy" id="55184"/>
    <lineage>
        <taxon>Eukaryota</taxon>
        <taxon>Viridiplantae</taxon>
        <taxon>Streptophyta</taxon>
        <taxon>Embryophyta</taxon>
        <taxon>Tracheophyta</taxon>
        <taxon>Spermatophyta</taxon>
        <taxon>Magnoliopsida</taxon>
        <taxon>Liliopsida</taxon>
        <taxon>Acoraceae</taxon>
        <taxon>Acorus</taxon>
    </lineage>
</organism>
<dbReference type="EMBL" id="JAUJYN010000006">
    <property type="protein sequence ID" value="KAK1268179.1"/>
    <property type="molecule type" value="Genomic_DNA"/>
</dbReference>
<accession>A0AAV9AV87</accession>
<sequence length="88" mass="9799">MDGSLKAVEDSDSSPRERVKRRCQLHALTQPLLESDAEEILLDENKCKIISCYNSLTKSRHLNPPILQRNSHAPVTKGVLCSQKKTGA</sequence>
<protein>
    <submittedName>
        <fullName evidence="1">Uncharacterized protein</fullName>
    </submittedName>
</protein>